<proteinExistence type="predicted"/>
<dbReference type="PANTHER" id="PTHR33875:SF2">
    <property type="entry name" value="ACR183CP"/>
    <property type="match status" value="1"/>
</dbReference>
<comment type="caution">
    <text evidence="2">The sequence shown here is derived from an EMBL/GenBank/DDBJ whole genome shotgun (WGS) entry which is preliminary data.</text>
</comment>
<dbReference type="Proteomes" id="UP001605036">
    <property type="component" value="Unassembled WGS sequence"/>
</dbReference>
<evidence type="ECO:0000259" key="1">
    <source>
        <dbReference type="Pfam" id="PF13462"/>
    </source>
</evidence>
<evidence type="ECO:0000313" key="3">
    <source>
        <dbReference type="Proteomes" id="UP001605036"/>
    </source>
</evidence>
<dbReference type="InterPro" id="IPR036249">
    <property type="entry name" value="Thioredoxin-like_sf"/>
</dbReference>
<dbReference type="PANTHER" id="PTHR33875">
    <property type="entry name" value="OS09G0542200 PROTEIN"/>
    <property type="match status" value="1"/>
</dbReference>
<keyword evidence="3" id="KW-1185">Reference proteome</keyword>
<evidence type="ECO:0000313" key="2">
    <source>
        <dbReference type="EMBL" id="KAL2651865.1"/>
    </source>
</evidence>
<reference evidence="2 3" key="1">
    <citation type="submission" date="2024-09" db="EMBL/GenBank/DDBJ databases">
        <title>Chromosome-scale assembly of Riccia fluitans.</title>
        <authorList>
            <person name="Paukszto L."/>
            <person name="Sawicki J."/>
            <person name="Karawczyk K."/>
            <person name="Piernik-Szablinska J."/>
            <person name="Szczecinska M."/>
            <person name="Mazdziarz M."/>
        </authorList>
    </citation>
    <scope>NUCLEOTIDE SEQUENCE [LARGE SCALE GENOMIC DNA]</scope>
    <source>
        <strain evidence="2">Rf_01</strain>
        <tissue evidence="2">Aerial parts of the thallus</tissue>
    </source>
</reference>
<accession>A0ABD1ZKK3</accession>
<dbReference type="CDD" id="cd02972">
    <property type="entry name" value="DsbA_family"/>
    <property type="match status" value="1"/>
</dbReference>
<dbReference type="Pfam" id="PF13462">
    <property type="entry name" value="Thioredoxin_4"/>
    <property type="match status" value="1"/>
</dbReference>
<dbReference type="AlphaFoldDB" id="A0ABD1ZKK3"/>
<dbReference type="SUPFAM" id="SSF52833">
    <property type="entry name" value="Thioredoxin-like"/>
    <property type="match status" value="1"/>
</dbReference>
<organism evidence="2 3">
    <name type="scientific">Riccia fluitans</name>
    <dbReference type="NCBI Taxonomy" id="41844"/>
    <lineage>
        <taxon>Eukaryota</taxon>
        <taxon>Viridiplantae</taxon>
        <taxon>Streptophyta</taxon>
        <taxon>Embryophyta</taxon>
        <taxon>Marchantiophyta</taxon>
        <taxon>Marchantiopsida</taxon>
        <taxon>Marchantiidae</taxon>
        <taxon>Marchantiales</taxon>
        <taxon>Ricciaceae</taxon>
        <taxon>Riccia</taxon>
    </lineage>
</organism>
<dbReference type="EMBL" id="JBHFFA010000001">
    <property type="protein sequence ID" value="KAL2651865.1"/>
    <property type="molecule type" value="Genomic_DNA"/>
</dbReference>
<sequence length="211" mass="23093">MGVCLVGAIPIPSTYDGFTNPPRSKHEPVILEGFIDPLCIDCKTAWPTVAKVVEAYGPRLSFVVHPFPVPFHHNAFFSARALHIAASLNSSSVFTLLELIFKKQASFLNDATNDETPASVVSRFVDLAAEIGLPADKFARGYTNPATDQATRISFKYGCARYVTSTPTFLVNGIQVAADETWTFEEWTELLDPLISSASAESTGETHLYQF</sequence>
<gene>
    <name evidence="2" type="ORF">R1flu_019993</name>
</gene>
<dbReference type="Gene3D" id="3.40.30.10">
    <property type="entry name" value="Glutaredoxin"/>
    <property type="match status" value="1"/>
</dbReference>
<feature type="domain" description="Thioredoxin-like fold" evidence="1">
    <location>
        <begin position="28"/>
        <end position="192"/>
    </location>
</feature>
<protein>
    <recommendedName>
        <fullName evidence="1">Thioredoxin-like fold domain-containing protein</fullName>
    </recommendedName>
</protein>
<name>A0ABD1ZKK3_9MARC</name>
<dbReference type="InterPro" id="IPR012336">
    <property type="entry name" value="Thioredoxin-like_fold"/>
</dbReference>